<evidence type="ECO:0000256" key="5">
    <source>
        <dbReference type="ARBA" id="ARBA00022690"/>
    </source>
</evidence>
<dbReference type="SUPFAM" id="SSF55399">
    <property type="entry name" value="Subtilisin inhibitor"/>
    <property type="match status" value="1"/>
</dbReference>
<dbReference type="Proteomes" id="UP000323046">
    <property type="component" value="Chromosome"/>
</dbReference>
<proteinExistence type="inferred from homology"/>
<dbReference type="InterPro" id="IPR023549">
    <property type="entry name" value="Subtilisin_inhibitor"/>
</dbReference>
<keyword evidence="6 8" id="KW-0722">Serine protease inhibitor</keyword>
<evidence type="ECO:0000313" key="12">
    <source>
        <dbReference type="Proteomes" id="UP000323046"/>
    </source>
</evidence>
<feature type="disulfide bond" evidence="8">
    <location>
        <begin position="102"/>
        <end position="132"/>
    </location>
</feature>
<dbReference type="SMR" id="A0A5P2B662"/>
<feature type="disulfide bond" evidence="8">
    <location>
        <begin position="65"/>
        <end position="80"/>
    </location>
</feature>
<feature type="domain" description="Subtilisin inhibitor" evidence="10">
    <location>
        <begin position="38"/>
        <end position="130"/>
    </location>
</feature>
<gene>
    <name evidence="8" type="primary">sti</name>
    <name evidence="11" type="ORF">DEJ47_01260</name>
</gene>
<dbReference type="HAMAP" id="MF_00778">
    <property type="entry name" value="SSI"/>
    <property type="match status" value="1"/>
</dbReference>
<evidence type="ECO:0000256" key="1">
    <source>
        <dbReference type="ARBA" id="ARBA00004613"/>
    </source>
</evidence>
<accession>A0A5P2B662</accession>
<dbReference type="PROSITE" id="PS00999">
    <property type="entry name" value="SSI"/>
    <property type="match status" value="1"/>
</dbReference>
<dbReference type="OrthoDB" id="3542626at2"/>
<feature type="chain" id="PRO_5029063152" description="Probable subtilase-type protease inhibitor" evidence="8">
    <location>
        <begin position="29"/>
        <end position="146"/>
    </location>
</feature>
<dbReference type="PRINTS" id="PR00294">
    <property type="entry name" value="SSBTLNINHBTR"/>
</dbReference>
<evidence type="ECO:0000256" key="6">
    <source>
        <dbReference type="ARBA" id="ARBA00022900"/>
    </source>
</evidence>
<feature type="site" description="Reactive bond" evidence="8">
    <location>
        <begin position="104"/>
        <end position="105"/>
    </location>
</feature>
<keyword evidence="8" id="KW-0732">Signal</keyword>
<evidence type="ECO:0000256" key="3">
    <source>
        <dbReference type="ARBA" id="ARBA00011738"/>
    </source>
</evidence>
<protein>
    <recommendedName>
        <fullName evidence="8">Probable subtilase-type protease inhibitor</fullName>
    </recommendedName>
</protein>
<dbReference type="InterPro" id="IPR036819">
    <property type="entry name" value="Subtilisin_inhibitor-like_sf"/>
</dbReference>
<evidence type="ECO:0000256" key="4">
    <source>
        <dbReference type="ARBA" id="ARBA00022525"/>
    </source>
</evidence>
<sequence precursor="true">MRRTLKAVGAAAAAATCVLAATAGTAQAEAPKAESLYAPSALVLTVGQGENAESAAVERAVTLTCAPRPGGTHPSAAAACAELAKVNGQFARLVGASSDAICTKEWRPVTVSVVGAWNGKHVNWTSTFANQCTMKAGLGEGAALTF</sequence>
<dbReference type="GO" id="GO:0005576">
    <property type="term" value="C:extracellular region"/>
    <property type="evidence" value="ECO:0007669"/>
    <property type="project" value="UniProtKB-SubCell"/>
</dbReference>
<dbReference type="InterPro" id="IPR020054">
    <property type="entry name" value="Prot_inh_SSI_I16_CS"/>
</dbReference>
<comment type="subcellular location">
    <subcellularLocation>
        <location evidence="1 8">Secreted</location>
    </subcellularLocation>
</comment>
<keyword evidence="12" id="KW-1185">Reference proteome</keyword>
<evidence type="ECO:0000256" key="9">
    <source>
        <dbReference type="RuleBase" id="RU003471"/>
    </source>
</evidence>
<feature type="signal peptide" evidence="8">
    <location>
        <begin position="1"/>
        <end position="28"/>
    </location>
</feature>
<keyword evidence="4 8" id="KW-0964">Secreted</keyword>
<comment type="similarity">
    <text evidence="2 8 9">Belongs to the protease inhibitor I16 (SSI) family.</text>
</comment>
<comment type="subunit">
    <text evidence="3 8">Homodimer.</text>
</comment>
<organism evidence="11 12">
    <name type="scientific">Streptomyces venezuelae</name>
    <dbReference type="NCBI Taxonomy" id="54571"/>
    <lineage>
        <taxon>Bacteria</taxon>
        <taxon>Bacillati</taxon>
        <taxon>Actinomycetota</taxon>
        <taxon>Actinomycetes</taxon>
        <taxon>Kitasatosporales</taxon>
        <taxon>Streptomycetaceae</taxon>
        <taxon>Streptomyces</taxon>
    </lineage>
</organism>
<keyword evidence="7 8" id="KW-1015">Disulfide bond</keyword>
<dbReference type="AlphaFoldDB" id="A0A5P2B662"/>
<evidence type="ECO:0000256" key="7">
    <source>
        <dbReference type="ARBA" id="ARBA00023157"/>
    </source>
</evidence>
<dbReference type="InterPro" id="IPR000691">
    <property type="entry name" value="Prot_inh_I16_SSI"/>
</dbReference>
<dbReference type="Gene3D" id="3.30.350.10">
    <property type="entry name" value="Subtilisin inhibitor-like"/>
    <property type="match status" value="1"/>
</dbReference>
<name>A0A5P2B662_STRVZ</name>
<evidence type="ECO:0000256" key="2">
    <source>
        <dbReference type="ARBA" id="ARBA00010472"/>
    </source>
</evidence>
<dbReference type="RefSeq" id="WP_150164074.1">
    <property type="nucleotide sequence ID" value="NZ_CP029193.1"/>
</dbReference>
<keyword evidence="5 8" id="KW-0646">Protease inhibitor</keyword>
<dbReference type="EMBL" id="CP029193">
    <property type="protein sequence ID" value="QES25268.1"/>
    <property type="molecule type" value="Genomic_DNA"/>
</dbReference>
<evidence type="ECO:0000313" key="11">
    <source>
        <dbReference type="EMBL" id="QES25268.1"/>
    </source>
</evidence>
<dbReference type="Pfam" id="PF00720">
    <property type="entry name" value="SSI"/>
    <property type="match status" value="1"/>
</dbReference>
<evidence type="ECO:0000256" key="8">
    <source>
        <dbReference type="HAMAP-Rule" id="MF_00778"/>
    </source>
</evidence>
<dbReference type="GO" id="GO:0004867">
    <property type="term" value="F:serine-type endopeptidase inhibitor activity"/>
    <property type="evidence" value="ECO:0007669"/>
    <property type="project" value="UniProtKB-UniRule"/>
</dbReference>
<evidence type="ECO:0000259" key="10">
    <source>
        <dbReference type="Pfam" id="PF00720"/>
    </source>
</evidence>
<comment type="function">
    <text evidence="8">Strong inhibitor of bacterial serine proteases such as subtilisin.</text>
</comment>
<reference evidence="11 12" key="1">
    <citation type="submission" date="2018-05" db="EMBL/GenBank/DDBJ databases">
        <title>Streptomyces venezuelae.</title>
        <authorList>
            <person name="Kim W."/>
            <person name="Lee N."/>
            <person name="Cho B.-K."/>
        </authorList>
    </citation>
    <scope>NUCLEOTIDE SEQUENCE [LARGE SCALE GENOMIC DNA]</scope>
    <source>
        <strain evidence="11 12">ATCC 14583</strain>
    </source>
</reference>